<organism evidence="2 3">
    <name type="scientific">Neomoorella thermoacetica</name>
    <name type="common">Clostridium thermoaceticum</name>
    <dbReference type="NCBI Taxonomy" id="1525"/>
    <lineage>
        <taxon>Bacteria</taxon>
        <taxon>Bacillati</taxon>
        <taxon>Bacillota</taxon>
        <taxon>Clostridia</taxon>
        <taxon>Neomoorellales</taxon>
        <taxon>Neomoorellaceae</taxon>
        <taxon>Neomoorella</taxon>
    </lineage>
</organism>
<evidence type="ECO:0000256" key="1">
    <source>
        <dbReference type="ARBA" id="ARBA00009981"/>
    </source>
</evidence>
<proteinExistence type="inferred from homology"/>
<dbReference type="AlphaFoldDB" id="A0A1J5P2A4"/>
<comment type="caution">
    <text evidence="2">The sequence shown here is derived from an EMBL/GenBank/DDBJ whole genome shotgun (WGS) entry which is preliminary data.</text>
</comment>
<accession>A0A1J5P2A4</accession>
<reference evidence="2 3" key="1">
    <citation type="submission" date="2016-08" db="EMBL/GenBank/DDBJ databases">
        <title>Genome-based comparison of Moorella thermoacetic strains.</title>
        <authorList>
            <person name="Poehlein A."/>
            <person name="Bengelsdorf F.R."/>
            <person name="Esser C."/>
            <person name="Duerre P."/>
            <person name="Daniel R."/>
        </authorList>
    </citation>
    <scope>NUCLEOTIDE SEQUENCE [LARGE SCALE GENOMIC DNA]</scope>
    <source>
        <strain evidence="2 3">DSM 21394</strain>
    </source>
</reference>
<name>A0A1J5P2A4_NEOTH</name>
<evidence type="ECO:0000313" key="3">
    <source>
        <dbReference type="Proteomes" id="UP000182811"/>
    </source>
</evidence>
<dbReference type="InterPro" id="IPR036165">
    <property type="entry name" value="YefM-like_sf"/>
</dbReference>
<dbReference type="NCBIfam" id="TIGR01552">
    <property type="entry name" value="phd_fam"/>
    <property type="match status" value="1"/>
</dbReference>
<dbReference type="Proteomes" id="UP000182811">
    <property type="component" value="Unassembled WGS sequence"/>
</dbReference>
<gene>
    <name evidence="2" type="ORF">MOTE_01840</name>
</gene>
<dbReference type="EMBL" id="MDDC01000001">
    <property type="protein sequence ID" value="OIQ61612.1"/>
    <property type="molecule type" value="Genomic_DNA"/>
</dbReference>
<protein>
    <submittedName>
        <fullName evidence="2">Hypothetisches protein</fullName>
    </submittedName>
</protein>
<evidence type="ECO:0000313" key="2">
    <source>
        <dbReference type="EMBL" id="OIQ61612.1"/>
    </source>
</evidence>
<dbReference type="SUPFAM" id="SSF143120">
    <property type="entry name" value="YefM-like"/>
    <property type="match status" value="1"/>
</dbReference>
<sequence length="58" mass="6567">MERIAGINEVRPKLTSFIESLKNDPPVVITINSEPKAVLLDYTRVGDRRVPLPPLLQR</sequence>
<comment type="similarity">
    <text evidence="1">Belongs to the phD/YefM antitoxin family.</text>
</comment>